<dbReference type="InterPro" id="IPR005488">
    <property type="entry name" value="Etherase_MurQ"/>
</dbReference>
<dbReference type="Gene3D" id="3.30.420.40">
    <property type="match status" value="2"/>
</dbReference>
<dbReference type="FunFam" id="3.40.50.10490:FF:000014">
    <property type="entry name" value="N-acetylmuramic acid 6-phosphate etherase"/>
    <property type="match status" value="1"/>
</dbReference>
<dbReference type="FunFam" id="1.10.8.1080:FF:000001">
    <property type="entry name" value="N-acetylmuramic acid 6-phosphate etherase"/>
    <property type="match status" value="1"/>
</dbReference>
<dbReference type="InterPro" id="IPR002731">
    <property type="entry name" value="ATPase_BadF"/>
</dbReference>
<comment type="similarity">
    <text evidence="8 13">Belongs to the GCKR-like family. MurNAc-6-P etherase subfamily.</text>
</comment>
<dbReference type="InterPro" id="IPR005486">
    <property type="entry name" value="Glucokinase_regulatory_CS"/>
</dbReference>
<evidence type="ECO:0000313" key="15">
    <source>
        <dbReference type="EMBL" id="VTR94513.1"/>
    </source>
</evidence>
<gene>
    <name evidence="13" type="primary">murQ</name>
    <name evidence="15" type="ORF">SOIL9_32010</name>
</gene>
<evidence type="ECO:0000256" key="7">
    <source>
        <dbReference type="ARBA" id="ARBA00060672"/>
    </source>
</evidence>
<evidence type="ECO:0000256" key="2">
    <source>
        <dbReference type="ARBA" id="ARBA00023239"/>
    </source>
</evidence>
<dbReference type="EMBL" id="LR593886">
    <property type="protein sequence ID" value="VTR94513.1"/>
    <property type="molecule type" value="Genomic_DNA"/>
</dbReference>
<dbReference type="CDD" id="cd24007">
    <property type="entry name" value="ASKHA_NBD_eukNAGK-like"/>
    <property type="match status" value="1"/>
</dbReference>
<dbReference type="InterPro" id="IPR040190">
    <property type="entry name" value="MURQ/GCKR"/>
</dbReference>
<keyword evidence="3 13" id="KW-0119">Carbohydrate metabolism</keyword>
<evidence type="ECO:0000256" key="4">
    <source>
        <dbReference type="ARBA" id="ARBA00051747"/>
    </source>
</evidence>
<dbReference type="GO" id="GO:0097367">
    <property type="term" value="F:carbohydrate derivative binding"/>
    <property type="evidence" value="ECO:0007669"/>
    <property type="project" value="InterPro"/>
</dbReference>
<feature type="domain" description="SIS" evidence="14">
    <location>
        <begin position="53"/>
        <end position="216"/>
    </location>
</feature>
<evidence type="ECO:0000256" key="8">
    <source>
        <dbReference type="ARBA" id="ARBA00061234"/>
    </source>
</evidence>
<dbReference type="SUPFAM" id="SSF53067">
    <property type="entry name" value="Actin-like ATPase domain"/>
    <property type="match status" value="2"/>
</dbReference>
<dbReference type="HAMAP" id="MF_00068">
    <property type="entry name" value="MurQ"/>
    <property type="match status" value="1"/>
</dbReference>
<evidence type="ECO:0000256" key="3">
    <source>
        <dbReference type="ARBA" id="ARBA00023277"/>
    </source>
</evidence>
<evidence type="ECO:0000313" key="16">
    <source>
        <dbReference type="Proteomes" id="UP000464178"/>
    </source>
</evidence>
<keyword evidence="16" id="KW-1185">Reference proteome</keyword>
<dbReference type="NCBIfam" id="NF009222">
    <property type="entry name" value="PRK12570.1"/>
    <property type="match status" value="1"/>
</dbReference>
<dbReference type="AlphaFoldDB" id="A0A6P2D081"/>
<dbReference type="PANTHER" id="PTHR10088:SF4">
    <property type="entry name" value="GLUCOKINASE REGULATORY PROTEIN"/>
    <property type="match status" value="1"/>
</dbReference>
<accession>A0A6P2D081</accession>
<protein>
    <recommendedName>
        <fullName evidence="10 13">N-acetylmuramic acid 6-phosphate etherase</fullName>
        <shortName evidence="13">MurNAc-6-P etherase</shortName>
        <ecNumber evidence="9 13">4.2.1.126</ecNumber>
    </recommendedName>
    <alternativeName>
        <fullName evidence="12 13">N-acetylmuramic acid 6-phosphate hydrolase</fullName>
    </alternativeName>
    <alternativeName>
        <fullName evidence="11 13">N-acetylmuramic acid 6-phosphate lyase</fullName>
    </alternativeName>
</protein>
<evidence type="ECO:0000259" key="14">
    <source>
        <dbReference type="PROSITE" id="PS51464"/>
    </source>
</evidence>
<reference evidence="15 16" key="1">
    <citation type="submission" date="2019-05" db="EMBL/GenBank/DDBJ databases">
        <authorList>
            <consortium name="Science for Life Laboratories"/>
        </authorList>
    </citation>
    <scope>NUCLEOTIDE SEQUENCE [LARGE SCALE GENOMIC DNA]</scope>
    <source>
        <strain evidence="15">Soil9</strain>
    </source>
</reference>
<evidence type="ECO:0000256" key="13">
    <source>
        <dbReference type="HAMAP-Rule" id="MF_00068"/>
    </source>
</evidence>
<comment type="catalytic activity">
    <reaction evidence="4 13">
        <text>N-acetyl-D-muramate 6-phosphate + H2O = N-acetyl-D-glucosamine 6-phosphate + (R)-lactate</text>
        <dbReference type="Rhea" id="RHEA:26410"/>
        <dbReference type="ChEBI" id="CHEBI:15377"/>
        <dbReference type="ChEBI" id="CHEBI:16004"/>
        <dbReference type="ChEBI" id="CHEBI:57513"/>
        <dbReference type="ChEBI" id="CHEBI:58722"/>
        <dbReference type="EC" id="4.2.1.126"/>
    </reaction>
</comment>
<dbReference type="KEGG" id="gms:SOIL9_32010"/>
<dbReference type="GO" id="GO:0097173">
    <property type="term" value="P:N-acetylmuramic acid catabolic process"/>
    <property type="evidence" value="ECO:0007669"/>
    <property type="project" value="UniProtKB-UniPathway"/>
</dbReference>
<dbReference type="Gene3D" id="1.10.8.1080">
    <property type="match status" value="1"/>
</dbReference>
<dbReference type="EC" id="4.2.1.126" evidence="9 13"/>
<dbReference type="PANTHER" id="PTHR10088">
    <property type="entry name" value="GLUCOKINASE REGULATORY PROTEIN"/>
    <property type="match status" value="1"/>
</dbReference>
<dbReference type="InterPro" id="IPR001347">
    <property type="entry name" value="SIS_dom"/>
</dbReference>
<dbReference type="InterPro" id="IPR043129">
    <property type="entry name" value="ATPase_NBD"/>
</dbReference>
<comment type="pathway">
    <text evidence="5 13">Amino-sugar metabolism; N-acetylmuramate degradation.</text>
</comment>
<dbReference type="GO" id="GO:0009254">
    <property type="term" value="P:peptidoglycan turnover"/>
    <property type="evidence" value="ECO:0007669"/>
    <property type="project" value="TreeGrafter"/>
</dbReference>
<evidence type="ECO:0000256" key="5">
    <source>
        <dbReference type="ARBA" id="ARBA00060532"/>
    </source>
</evidence>
<comment type="miscellaneous">
    <text evidence="13">A lyase-type mechanism (elimination/hydration) is suggested for the cleavage of the lactyl ether bond of MurNAc 6-phosphate, with the formation of an alpha,beta-unsaturated aldehyde intermediate with (E)-stereochemistry, followed by the syn addition of water to give product.</text>
</comment>
<dbReference type="GO" id="GO:0016835">
    <property type="term" value="F:carbon-oxygen lyase activity"/>
    <property type="evidence" value="ECO:0007669"/>
    <property type="project" value="UniProtKB-UniRule"/>
</dbReference>
<dbReference type="GO" id="GO:0016803">
    <property type="term" value="F:ether hydrolase activity"/>
    <property type="evidence" value="ECO:0007669"/>
    <property type="project" value="TreeGrafter"/>
</dbReference>
<feature type="active site" description="Proton donor" evidence="13">
    <location>
        <position position="81"/>
    </location>
</feature>
<dbReference type="Proteomes" id="UP000464178">
    <property type="component" value="Chromosome"/>
</dbReference>
<evidence type="ECO:0000256" key="12">
    <source>
        <dbReference type="ARBA" id="ARBA00084049"/>
    </source>
</evidence>
<evidence type="ECO:0000256" key="6">
    <source>
        <dbReference type="ARBA" id="ARBA00060595"/>
    </source>
</evidence>
<dbReference type="InterPro" id="IPR046348">
    <property type="entry name" value="SIS_dom_sf"/>
</dbReference>
<evidence type="ECO:0000256" key="11">
    <source>
        <dbReference type="ARBA" id="ARBA00077905"/>
    </source>
</evidence>
<proteinExistence type="inferred from homology"/>
<dbReference type="CDD" id="cd05007">
    <property type="entry name" value="SIS_Etherase"/>
    <property type="match status" value="1"/>
</dbReference>
<evidence type="ECO:0000256" key="10">
    <source>
        <dbReference type="ARBA" id="ARBA00070061"/>
    </source>
</evidence>
<dbReference type="GO" id="GO:0046348">
    <property type="term" value="P:amino sugar catabolic process"/>
    <property type="evidence" value="ECO:0007669"/>
    <property type="project" value="InterPro"/>
</dbReference>
<dbReference type="SUPFAM" id="SSF53697">
    <property type="entry name" value="SIS domain"/>
    <property type="match status" value="1"/>
</dbReference>
<dbReference type="Pfam" id="PF01869">
    <property type="entry name" value="BcrAD_BadFG"/>
    <property type="match status" value="1"/>
</dbReference>
<keyword evidence="2 13" id="KW-0456">Lyase</keyword>
<dbReference type="NCBIfam" id="TIGR00274">
    <property type="entry name" value="N-acetylmuramic acid 6-phosphate etherase"/>
    <property type="match status" value="1"/>
</dbReference>
<dbReference type="PROSITE" id="PS51464">
    <property type="entry name" value="SIS"/>
    <property type="match status" value="1"/>
</dbReference>
<name>A0A6P2D081_9BACT</name>
<comment type="pathway">
    <text evidence="6">Amino-sugar metabolism; 1,6-anhydro-N-acetylmuramate degradation.</text>
</comment>
<dbReference type="UniPathway" id="UPA00342"/>
<dbReference type="PROSITE" id="PS01272">
    <property type="entry name" value="GCKR"/>
    <property type="match status" value="1"/>
</dbReference>
<feature type="active site" evidence="13">
    <location>
        <position position="112"/>
    </location>
</feature>
<evidence type="ECO:0000256" key="9">
    <source>
        <dbReference type="ARBA" id="ARBA00067056"/>
    </source>
</evidence>
<comment type="pathway">
    <text evidence="7">Cell wall biogenesis.</text>
</comment>
<comment type="function">
    <text evidence="13">Specifically catalyzes the cleavage of the D-lactyl ether substituent of MurNAc 6-phosphate, producing GlcNAc 6-phosphate and D-lactate.</text>
</comment>
<comment type="subunit">
    <text evidence="1 13">Homodimer.</text>
</comment>
<evidence type="ECO:0000256" key="1">
    <source>
        <dbReference type="ARBA" id="ARBA00011738"/>
    </source>
</evidence>
<dbReference type="Gene3D" id="3.40.50.10490">
    <property type="entry name" value="Glucose-6-phosphate isomerase like protein, domain 1"/>
    <property type="match status" value="1"/>
</dbReference>
<dbReference type="Pfam" id="PF22645">
    <property type="entry name" value="GKRP_SIS_N"/>
    <property type="match status" value="1"/>
</dbReference>
<dbReference type="NCBIfam" id="NF003915">
    <property type="entry name" value="PRK05441.1"/>
    <property type="match status" value="1"/>
</dbReference>
<sequence length="624" mass="63342">MDHLQTEARNPASSELDELSALQFVRLMCTEDAKIIPAVASQAEVIARAIEVITDRLKAGGRLVYIGAGTSGRLGVLDASECPPTFNAPQGLVVGLIAGGSTALTNAIEGAEDRSDLALSDLATVSLTAADVLVGIASSGRTPYVLTAINHARKLGAFTIGLSCNHDSEVSACADLAIAPVVGPEILSGSTRLKAGTATKLVLNILSTGAMVKLGKTYGNLMVDLRATNEKLKVRTNRIVREATGLDQSAADVLLNNCGRELKTALVSQLAGISADEARERLRTANGLVRAAVSTNGKNGKHHGNGNGHAKTNTEQLVLGVDGGGTSTIVLLAARTADGWKSLGRGEAGPSNRHAVGTSSALAALDEATTRAFAAAGRARQPVRAACLGLAGAGRPGDQEIVREWAARARLAETVDVIEDAALLLAAGTPNGSGVAIVAGTGSMAFARCPDGRTARSGGWGPLLGDEGSGYAIALAGLRAAARSADGRAPVTPLTDRLLTVLGLKRPQELVGVVYRGGDRASLAALAPVVLEAAESGDPVADAIVREAACELAAAAAAAARALDLGASFPIALAGGLLVSGPGYCERFLAALTDRGLSAAPVTLVREPAEGAVRLALDRISVPS</sequence>
<organism evidence="15 16">
    <name type="scientific">Gemmata massiliana</name>
    <dbReference type="NCBI Taxonomy" id="1210884"/>
    <lineage>
        <taxon>Bacteria</taxon>
        <taxon>Pseudomonadati</taxon>
        <taxon>Planctomycetota</taxon>
        <taxon>Planctomycetia</taxon>
        <taxon>Gemmatales</taxon>
        <taxon>Gemmataceae</taxon>
        <taxon>Gemmata</taxon>
    </lineage>
</organism>